<dbReference type="Proteomes" id="UP000676325">
    <property type="component" value="Unassembled WGS sequence"/>
</dbReference>
<reference evidence="13" key="1">
    <citation type="submission" date="2021-04" db="EMBL/GenBank/DDBJ databases">
        <title>Genome based classification of Actinospica acidithermotolerans sp. nov., an actinobacterium isolated from an Indonesian hot spring.</title>
        <authorList>
            <person name="Kusuma A.B."/>
            <person name="Putra K.E."/>
            <person name="Nafisah S."/>
            <person name="Loh J."/>
            <person name="Nouioui I."/>
            <person name="Goodfellow M."/>
        </authorList>
    </citation>
    <scope>NUCLEOTIDE SEQUENCE</scope>
    <source>
        <strain evidence="13">MGRD01-02</strain>
    </source>
</reference>
<evidence type="ECO:0000256" key="3">
    <source>
        <dbReference type="ARBA" id="ARBA00022729"/>
    </source>
</evidence>
<dbReference type="SUPFAM" id="SSF51445">
    <property type="entry name" value="(Trans)glycosidases"/>
    <property type="match status" value="1"/>
</dbReference>
<evidence type="ECO:0000256" key="4">
    <source>
        <dbReference type="ARBA" id="ARBA00022801"/>
    </source>
</evidence>
<dbReference type="Pfam" id="PF02057">
    <property type="entry name" value="Glyco_hydro_59"/>
    <property type="match status" value="1"/>
</dbReference>
<feature type="domain" description="Ricin B lectin" evidence="12">
    <location>
        <begin position="709"/>
        <end position="837"/>
    </location>
</feature>
<dbReference type="InterPro" id="IPR000772">
    <property type="entry name" value="Ricin_B_lectin"/>
</dbReference>
<dbReference type="GO" id="GO:0005764">
    <property type="term" value="C:lysosome"/>
    <property type="evidence" value="ECO:0007669"/>
    <property type="project" value="TreeGrafter"/>
</dbReference>
<sequence>MTSHPPTRARHGLPARAALVAALALAGAVAAPAISYAATTTRLFSRLRASTAALVGVVLVATGIVATASTPAQAATSITINGASGGRTFDGVGAISGGGGNSRLLIDYPEPERSQVLDYLFKPDYGASAQILKIEIGGDTNSTSGAEPSIEHVRGTVNCDVGYEFWLAEQAKARNPNIKLYGLAWGAPGWIGGGNFWSTDMINYLVSWLGCAKSHGLTIDYLGGWNERGYNISWYEQLRSTLNADGYSGVTIVGADSDWSIANDVDGNSAFAASVGILGAHYPCGYRSSQSTCTVPSAATSSGKPLWASENGSDDYNGGAQAMARGINRGYIDGGMTAYINWPIVAAITPNLPYPTMGLALAPQPWSGYYSIGKNAWVMAQTTQFTSPGWQYLDSASGYIGGDRSNGSYVSLKSPNNSDYSTIIETMDATSAQTLNFNLSGGLSTGQVHVWATNVNSNNPADYFVHTADITPSGGSFSLTVQPGYVYSLTTTTGQGKGTAAGPGQGTLSLPYSDSFDGDTVGSEAKYLMDWQGSFEIVNCGGGRSGQCVRQMSAQAPITWDTLSDPHTLLGDLSWSNYTVSSDVMLEEPGYAELIGRADSQSYSGSAGLDAYHLRVSDTGAWSILNSNTNGNVTTLASGTTAALGTGRWHSLALTFSGSTITASVDGTTVGSANDYTWGAGQIGYATSQGETAQFDNLSITPSTGGTGGGTSTIVGSASGRCVDVPGASQTAGTQVELWDCNGGANQQWTYTSADELRVYGGDCLDANGQGTSPGTKVVIWTCNGGSNQKWTFNSDGTITGTQSGLCLDATGAGTANGTLLELWTCNGGGNQKWTRG</sequence>
<evidence type="ECO:0000256" key="10">
    <source>
        <dbReference type="ARBA" id="ARBA00023295"/>
    </source>
</evidence>
<dbReference type="Gene3D" id="2.80.10.50">
    <property type="match status" value="1"/>
</dbReference>
<dbReference type="InterPro" id="IPR049161">
    <property type="entry name" value="GH59_cat"/>
</dbReference>
<keyword evidence="14" id="KW-1185">Reference proteome</keyword>
<dbReference type="InterPro" id="IPR035992">
    <property type="entry name" value="Ricin_B-like_lectins"/>
</dbReference>
<comment type="similarity">
    <text evidence="1">Belongs to the glycosyl hydrolase 59 family.</text>
</comment>
<dbReference type="InterPro" id="IPR035394">
    <property type="entry name" value="Glyco_hydro_59_dom"/>
</dbReference>
<evidence type="ECO:0000313" key="14">
    <source>
        <dbReference type="Proteomes" id="UP000676325"/>
    </source>
</evidence>
<dbReference type="InterPro" id="IPR013320">
    <property type="entry name" value="ConA-like_dom_sf"/>
</dbReference>
<evidence type="ECO:0000256" key="7">
    <source>
        <dbReference type="ARBA" id="ARBA00023098"/>
    </source>
</evidence>
<gene>
    <name evidence="13" type="ORF">KDK95_13065</name>
</gene>
<protein>
    <recommendedName>
        <fullName evidence="2">galactosylceramidase</fullName>
        <ecNumber evidence="2">3.2.1.46</ecNumber>
    </recommendedName>
    <alternativeName>
        <fullName evidence="11">Galactosylceramidase</fullName>
    </alternativeName>
</protein>
<dbReference type="Gene3D" id="2.60.120.560">
    <property type="entry name" value="Exo-inulinase, domain 1"/>
    <property type="match status" value="1"/>
</dbReference>
<evidence type="ECO:0000256" key="5">
    <source>
        <dbReference type="ARBA" id="ARBA00022919"/>
    </source>
</evidence>
<keyword evidence="10" id="KW-0326">Glycosidase</keyword>
<keyword evidence="6" id="KW-0442">Lipid degradation</keyword>
<keyword evidence="7" id="KW-0443">Lipid metabolism</keyword>
<dbReference type="EC" id="3.2.1.46" evidence="2"/>
<dbReference type="EMBL" id="JAGSOH010000030">
    <property type="protein sequence ID" value="MBR7827241.1"/>
    <property type="molecule type" value="Genomic_DNA"/>
</dbReference>
<dbReference type="AlphaFoldDB" id="A0A941E916"/>
<dbReference type="InterPro" id="IPR017853">
    <property type="entry name" value="GH"/>
</dbReference>
<dbReference type="GO" id="GO:0004336">
    <property type="term" value="F:galactosylceramidase activity"/>
    <property type="evidence" value="ECO:0007669"/>
    <property type="project" value="UniProtKB-EC"/>
</dbReference>
<proteinExistence type="inferred from homology"/>
<evidence type="ECO:0000256" key="2">
    <source>
        <dbReference type="ARBA" id="ARBA00012657"/>
    </source>
</evidence>
<evidence type="ECO:0000313" key="13">
    <source>
        <dbReference type="EMBL" id="MBR7827241.1"/>
    </source>
</evidence>
<dbReference type="InterPro" id="IPR049162">
    <property type="entry name" value="GH59_C"/>
</dbReference>
<dbReference type="SUPFAM" id="SSF50370">
    <property type="entry name" value="Ricin B-like lectins"/>
    <property type="match status" value="1"/>
</dbReference>
<dbReference type="InterPro" id="IPR013785">
    <property type="entry name" value="Aldolase_TIM"/>
</dbReference>
<evidence type="ECO:0000256" key="11">
    <source>
        <dbReference type="ARBA" id="ARBA00033098"/>
    </source>
</evidence>
<keyword evidence="4" id="KW-0378">Hydrolase</keyword>
<dbReference type="CDD" id="cd23418">
    <property type="entry name" value="beta-trefoil_Ricin_XLN-like"/>
    <property type="match status" value="1"/>
</dbReference>
<evidence type="ECO:0000256" key="6">
    <source>
        <dbReference type="ARBA" id="ARBA00022963"/>
    </source>
</evidence>
<dbReference type="Pfam" id="PF00652">
    <property type="entry name" value="Ricin_B_lectin"/>
    <property type="match status" value="1"/>
</dbReference>
<dbReference type="PANTHER" id="PTHR15172">
    <property type="entry name" value="GALACTOCEREBROSIDASE"/>
    <property type="match status" value="1"/>
</dbReference>
<evidence type="ECO:0000256" key="8">
    <source>
        <dbReference type="ARBA" id="ARBA00023157"/>
    </source>
</evidence>
<keyword evidence="3" id="KW-0732">Signal</keyword>
<dbReference type="Gene3D" id="3.20.20.80">
    <property type="entry name" value="Glycosidases"/>
    <property type="match status" value="1"/>
</dbReference>
<dbReference type="GO" id="GO:0006683">
    <property type="term" value="P:galactosylceramide catabolic process"/>
    <property type="evidence" value="ECO:0007669"/>
    <property type="project" value="InterPro"/>
</dbReference>
<dbReference type="RefSeq" id="WP_212518385.1">
    <property type="nucleotide sequence ID" value="NZ_JAGSOH010000030.1"/>
</dbReference>
<organism evidence="13 14">
    <name type="scientific">Actinospica acidithermotolerans</name>
    <dbReference type="NCBI Taxonomy" id="2828514"/>
    <lineage>
        <taxon>Bacteria</taxon>
        <taxon>Bacillati</taxon>
        <taxon>Actinomycetota</taxon>
        <taxon>Actinomycetes</taxon>
        <taxon>Catenulisporales</taxon>
        <taxon>Actinospicaceae</taxon>
        <taxon>Actinospica</taxon>
    </lineage>
</organism>
<dbReference type="PROSITE" id="PS50231">
    <property type="entry name" value="RICIN_B_LECTIN"/>
    <property type="match status" value="1"/>
</dbReference>
<dbReference type="Gene3D" id="3.20.20.70">
    <property type="entry name" value="Aldolase class I"/>
    <property type="match status" value="1"/>
</dbReference>
<accession>A0A941E916</accession>
<dbReference type="Pfam" id="PF17387">
    <property type="entry name" value="Glyco_hydro_59M"/>
    <property type="match status" value="1"/>
</dbReference>
<dbReference type="PANTHER" id="PTHR15172:SF1">
    <property type="entry name" value="GALACTOCEREBROSIDASE"/>
    <property type="match status" value="1"/>
</dbReference>
<keyword evidence="9" id="KW-0325">Glycoprotein</keyword>
<keyword evidence="8" id="KW-1015">Disulfide bond</keyword>
<evidence type="ECO:0000259" key="12">
    <source>
        <dbReference type="SMART" id="SM00458"/>
    </source>
</evidence>
<dbReference type="SMART" id="SM00458">
    <property type="entry name" value="RICIN"/>
    <property type="match status" value="1"/>
</dbReference>
<keyword evidence="5" id="KW-0746">Sphingolipid metabolism</keyword>
<dbReference type="Pfam" id="PF21708">
    <property type="entry name" value="Glyco_hydro_59_C"/>
    <property type="match status" value="1"/>
</dbReference>
<dbReference type="InterPro" id="IPR001286">
    <property type="entry name" value="Glyco_hydro_59"/>
</dbReference>
<dbReference type="SUPFAM" id="SSF49899">
    <property type="entry name" value="Concanavalin A-like lectins/glucanases"/>
    <property type="match status" value="1"/>
</dbReference>
<evidence type="ECO:0000256" key="1">
    <source>
        <dbReference type="ARBA" id="ARBA00005637"/>
    </source>
</evidence>
<dbReference type="GO" id="GO:0016020">
    <property type="term" value="C:membrane"/>
    <property type="evidence" value="ECO:0007669"/>
    <property type="project" value="GOC"/>
</dbReference>
<comment type="caution">
    <text evidence="13">The sequence shown here is derived from an EMBL/GenBank/DDBJ whole genome shotgun (WGS) entry which is preliminary data.</text>
</comment>
<evidence type="ECO:0000256" key="9">
    <source>
        <dbReference type="ARBA" id="ARBA00023180"/>
    </source>
</evidence>
<name>A0A941E916_9ACTN</name>
<dbReference type="PRINTS" id="PR00850">
    <property type="entry name" value="GLHYDRLASE59"/>
</dbReference>